<name>A0A6V7W4N7_MELEN</name>
<dbReference type="InterPro" id="IPR019192">
    <property type="entry name" value="Ribosomal_mL40"/>
</dbReference>
<dbReference type="InterPro" id="IPR039145">
    <property type="entry name" value="Ribosomal_mL40_metazoa/plant"/>
</dbReference>
<evidence type="ECO:0000256" key="2">
    <source>
        <dbReference type="ARBA" id="ARBA00009360"/>
    </source>
</evidence>
<evidence type="ECO:0000256" key="7">
    <source>
        <dbReference type="ARBA" id="ARBA00035192"/>
    </source>
</evidence>
<dbReference type="Pfam" id="PF09812">
    <property type="entry name" value="MRP-L28"/>
    <property type="match status" value="1"/>
</dbReference>
<sequence length="261" mass="30569">MNKNLKNLILLKNSSLIFQQHFHLGAPLCFHFMKKQVAVDPEIAKIREERKRRKLEKAILKLKQFGKKPKPVEEIGIDIKLINTLDTRRREPDPINEEEEMKRIVILKEYARSRVVLANENVRWIKDATRRQIRALEALKMVSPELYKSAVSNENCGLPSIMEGPSLTPPIEGYKSPDGDYKDITKQWVQPELPLLIKKFGVGVLIKTPTFQKKLLEQRKSQEGENKKEEEPKRRLQLLDVFWFKSKFIQIFSPKQTQLYP</sequence>
<evidence type="ECO:0000256" key="3">
    <source>
        <dbReference type="ARBA" id="ARBA00022946"/>
    </source>
</evidence>
<evidence type="ECO:0000256" key="6">
    <source>
        <dbReference type="ARBA" id="ARBA00023274"/>
    </source>
</evidence>
<keyword evidence="4" id="KW-0689">Ribosomal protein</keyword>
<dbReference type="AlphaFoldDB" id="A0A6V7W4N7"/>
<evidence type="ECO:0000256" key="4">
    <source>
        <dbReference type="ARBA" id="ARBA00022980"/>
    </source>
</evidence>
<reference evidence="8 9" key="1">
    <citation type="submission" date="2020-08" db="EMBL/GenBank/DDBJ databases">
        <authorList>
            <person name="Koutsovoulos G."/>
            <person name="Danchin GJ E."/>
        </authorList>
    </citation>
    <scope>NUCLEOTIDE SEQUENCE [LARGE SCALE GENOMIC DNA]</scope>
</reference>
<dbReference type="PANTHER" id="PTHR13359:SF2">
    <property type="entry name" value="LARGE RIBOSOMAL SUBUNIT PROTEIN ML40"/>
    <property type="match status" value="1"/>
</dbReference>
<organism evidence="8 9">
    <name type="scientific">Meloidogyne enterolobii</name>
    <name type="common">Root-knot nematode worm</name>
    <name type="synonym">Meloidogyne mayaguensis</name>
    <dbReference type="NCBI Taxonomy" id="390850"/>
    <lineage>
        <taxon>Eukaryota</taxon>
        <taxon>Metazoa</taxon>
        <taxon>Ecdysozoa</taxon>
        <taxon>Nematoda</taxon>
        <taxon>Chromadorea</taxon>
        <taxon>Rhabditida</taxon>
        <taxon>Tylenchina</taxon>
        <taxon>Tylenchomorpha</taxon>
        <taxon>Tylenchoidea</taxon>
        <taxon>Meloidogynidae</taxon>
        <taxon>Meloidogyninae</taxon>
        <taxon>Meloidogyne</taxon>
    </lineage>
</organism>
<accession>A0A6V7W4N7</accession>
<evidence type="ECO:0000313" key="8">
    <source>
        <dbReference type="EMBL" id="CAD2182004.1"/>
    </source>
</evidence>
<protein>
    <recommendedName>
        <fullName evidence="7">Large ribosomal subunit protein mL40</fullName>
    </recommendedName>
</protein>
<dbReference type="Proteomes" id="UP000580250">
    <property type="component" value="Unassembled WGS sequence"/>
</dbReference>
<dbReference type="EMBL" id="CAJEWN010000417">
    <property type="protein sequence ID" value="CAD2182004.1"/>
    <property type="molecule type" value="Genomic_DNA"/>
</dbReference>
<proteinExistence type="inferred from homology"/>
<dbReference type="Gene3D" id="6.10.250.3440">
    <property type="match status" value="1"/>
</dbReference>
<evidence type="ECO:0000256" key="5">
    <source>
        <dbReference type="ARBA" id="ARBA00023128"/>
    </source>
</evidence>
<evidence type="ECO:0000256" key="1">
    <source>
        <dbReference type="ARBA" id="ARBA00004173"/>
    </source>
</evidence>
<keyword evidence="6" id="KW-0687">Ribonucleoprotein</keyword>
<dbReference type="GO" id="GO:0005762">
    <property type="term" value="C:mitochondrial large ribosomal subunit"/>
    <property type="evidence" value="ECO:0007669"/>
    <property type="project" value="InterPro"/>
</dbReference>
<dbReference type="PANTHER" id="PTHR13359">
    <property type="entry name" value="39S RIBOSOMAL PROTEIN L40, MITOCHONDRIAL"/>
    <property type="match status" value="1"/>
</dbReference>
<comment type="subcellular location">
    <subcellularLocation>
        <location evidence="1">Mitochondrion</location>
    </subcellularLocation>
</comment>
<gene>
    <name evidence="8" type="ORF">MENT_LOCUS34187</name>
</gene>
<keyword evidence="5" id="KW-0496">Mitochondrion</keyword>
<evidence type="ECO:0000313" key="9">
    <source>
        <dbReference type="Proteomes" id="UP000580250"/>
    </source>
</evidence>
<keyword evidence="3" id="KW-0809">Transit peptide</keyword>
<dbReference type="OrthoDB" id="5977625at2759"/>
<comment type="similarity">
    <text evidence="2">Belongs to the mitochondrion-specific ribosomal protein mL40 family.</text>
</comment>
<comment type="caution">
    <text evidence="8">The sequence shown here is derived from an EMBL/GenBank/DDBJ whole genome shotgun (WGS) entry which is preliminary data.</text>
</comment>